<dbReference type="RefSeq" id="WP_192863370.1">
    <property type="nucleotide sequence ID" value="NZ_JADAQT010000089.1"/>
</dbReference>
<feature type="transmembrane region" description="Helical" evidence="1">
    <location>
        <begin position="26"/>
        <end position="50"/>
    </location>
</feature>
<reference evidence="2 3" key="1">
    <citation type="submission" date="2020-10" db="EMBL/GenBank/DDBJ databases">
        <title>Myceligenerans pegani sp. nov., an endophytic actinomycete isolated from Peganum harmala L. in Xinjiang, China.</title>
        <authorList>
            <person name="Xin L."/>
        </authorList>
    </citation>
    <scope>NUCLEOTIDE SEQUENCE [LARGE SCALE GENOMIC DNA]</scope>
    <source>
        <strain evidence="2 3">TRM65318</strain>
    </source>
</reference>
<dbReference type="PANTHER" id="PTHR34980">
    <property type="entry name" value="INNER MEMBRANE PROTEIN-RELATED-RELATED"/>
    <property type="match status" value="1"/>
</dbReference>
<dbReference type="Pfam" id="PF05656">
    <property type="entry name" value="DUF805"/>
    <property type="match status" value="1"/>
</dbReference>
<comment type="caution">
    <text evidence="2">The sequence shown here is derived from an EMBL/GenBank/DDBJ whole genome shotgun (WGS) entry which is preliminary data.</text>
</comment>
<keyword evidence="1" id="KW-1133">Transmembrane helix</keyword>
<proteinExistence type="predicted"/>
<keyword evidence="1" id="KW-0472">Membrane</keyword>
<gene>
    <name evidence="2" type="ORF">IHE71_14030</name>
</gene>
<name>A0ABR9MZI4_9MICO</name>
<dbReference type="EMBL" id="JADAQT010000089">
    <property type="protein sequence ID" value="MBE1876813.1"/>
    <property type="molecule type" value="Genomic_DNA"/>
</dbReference>
<dbReference type="Proteomes" id="UP000625527">
    <property type="component" value="Unassembled WGS sequence"/>
</dbReference>
<keyword evidence="3" id="KW-1185">Reference proteome</keyword>
<accession>A0ABR9MZI4</accession>
<organism evidence="2 3">
    <name type="scientific">Myceligenerans pegani</name>
    <dbReference type="NCBI Taxonomy" id="2776917"/>
    <lineage>
        <taxon>Bacteria</taxon>
        <taxon>Bacillati</taxon>
        <taxon>Actinomycetota</taxon>
        <taxon>Actinomycetes</taxon>
        <taxon>Micrococcales</taxon>
        <taxon>Promicromonosporaceae</taxon>
        <taxon>Myceligenerans</taxon>
    </lineage>
</organism>
<evidence type="ECO:0000313" key="2">
    <source>
        <dbReference type="EMBL" id="MBE1876813.1"/>
    </source>
</evidence>
<sequence>MSFMESIRTVLSKYADFNGRARLSEYWWYALAYTVVILLVEAIFVFPAIGQMSAATATDPTATTVPPMMVVGYVIVSIIALGLFLPSLAVSVRRLHDSDKSGFFILLGLIPFVGPIIVLVLMALPGTAGQNRFGPDPKAAEVPAQA</sequence>
<dbReference type="PANTHER" id="PTHR34980:SF2">
    <property type="entry name" value="INNER MEMBRANE PROTEIN YHAH-RELATED"/>
    <property type="match status" value="1"/>
</dbReference>
<feature type="transmembrane region" description="Helical" evidence="1">
    <location>
        <begin position="102"/>
        <end position="124"/>
    </location>
</feature>
<protein>
    <submittedName>
        <fullName evidence="2">DUF805 domain-containing protein</fullName>
    </submittedName>
</protein>
<evidence type="ECO:0000313" key="3">
    <source>
        <dbReference type="Proteomes" id="UP000625527"/>
    </source>
</evidence>
<dbReference type="InterPro" id="IPR008523">
    <property type="entry name" value="DUF805"/>
</dbReference>
<evidence type="ECO:0000256" key="1">
    <source>
        <dbReference type="SAM" id="Phobius"/>
    </source>
</evidence>
<keyword evidence="1" id="KW-0812">Transmembrane</keyword>
<feature type="transmembrane region" description="Helical" evidence="1">
    <location>
        <begin position="70"/>
        <end position="90"/>
    </location>
</feature>